<organism evidence="5 6">
    <name type="scientific">Pseudoalteromonas rubra</name>
    <dbReference type="NCBI Taxonomy" id="43658"/>
    <lineage>
        <taxon>Bacteria</taxon>
        <taxon>Pseudomonadati</taxon>
        <taxon>Pseudomonadota</taxon>
        <taxon>Gammaproteobacteria</taxon>
        <taxon>Alteromonadales</taxon>
        <taxon>Pseudoalteromonadaceae</taxon>
        <taxon>Pseudoalteromonas</taxon>
    </lineage>
</organism>
<evidence type="ECO:0000256" key="1">
    <source>
        <dbReference type="ARBA" id="ARBA00008276"/>
    </source>
</evidence>
<evidence type="ECO:0000256" key="4">
    <source>
        <dbReference type="ARBA" id="ARBA00022840"/>
    </source>
</evidence>
<keyword evidence="3" id="KW-0547">Nucleotide-binding</keyword>
<dbReference type="InterPro" id="IPR036565">
    <property type="entry name" value="Mur-like_cat_sf"/>
</dbReference>
<keyword evidence="2" id="KW-0436">Ligase</keyword>
<protein>
    <submittedName>
        <fullName evidence="5">Folylpolyglutamate synthase</fullName>
    </submittedName>
</protein>
<dbReference type="GO" id="GO:0005737">
    <property type="term" value="C:cytoplasm"/>
    <property type="evidence" value="ECO:0007669"/>
    <property type="project" value="TreeGrafter"/>
</dbReference>
<evidence type="ECO:0000313" key="5">
    <source>
        <dbReference type="EMBL" id="KNC66922.1"/>
    </source>
</evidence>
<dbReference type="AlphaFoldDB" id="A0A0L0ER06"/>
<name>A0A0L0ER06_9GAMM</name>
<accession>A0A0L0ER06</accession>
<dbReference type="GO" id="GO:0008841">
    <property type="term" value="F:dihydrofolate synthase activity"/>
    <property type="evidence" value="ECO:0007669"/>
    <property type="project" value="TreeGrafter"/>
</dbReference>
<dbReference type="PANTHER" id="PTHR11136:SF0">
    <property type="entry name" value="DIHYDROFOLATE SYNTHETASE-RELATED"/>
    <property type="match status" value="1"/>
</dbReference>
<sequence length="71" mass="7571">MGLERVAQAANNIDLLNSSSKIILIGGTNGKGTTARCLEAMLLAQGFSVGTYASPHLIHYNERVRINGKTL</sequence>
<keyword evidence="4" id="KW-0067">ATP-binding</keyword>
<dbReference type="SUPFAM" id="SSF53623">
    <property type="entry name" value="MurD-like peptide ligases, catalytic domain"/>
    <property type="match status" value="1"/>
</dbReference>
<proteinExistence type="inferred from homology"/>
<evidence type="ECO:0000256" key="2">
    <source>
        <dbReference type="ARBA" id="ARBA00022598"/>
    </source>
</evidence>
<dbReference type="InterPro" id="IPR001645">
    <property type="entry name" value="Folylpolyglutamate_synth"/>
</dbReference>
<evidence type="ECO:0000256" key="3">
    <source>
        <dbReference type="ARBA" id="ARBA00022741"/>
    </source>
</evidence>
<comment type="caution">
    <text evidence="5">The sequence shown here is derived from an EMBL/GenBank/DDBJ whole genome shotgun (WGS) entry which is preliminary data.</text>
</comment>
<dbReference type="GO" id="GO:0005524">
    <property type="term" value="F:ATP binding"/>
    <property type="evidence" value="ECO:0007669"/>
    <property type="project" value="UniProtKB-KW"/>
</dbReference>
<dbReference type="GO" id="GO:0004326">
    <property type="term" value="F:tetrahydrofolylpolyglutamate synthase activity"/>
    <property type="evidence" value="ECO:0007669"/>
    <property type="project" value="InterPro"/>
</dbReference>
<dbReference type="EMBL" id="LFZX01000107">
    <property type="protein sequence ID" value="KNC66922.1"/>
    <property type="molecule type" value="Genomic_DNA"/>
</dbReference>
<dbReference type="PANTHER" id="PTHR11136">
    <property type="entry name" value="FOLYLPOLYGLUTAMATE SYNTHASE-RELATED"/>
    <property type="match status" value="1"/>
</dbReference>
<reference evidence="6" key="1">
    <citation type="submission" date="2015-07" db="EMBL/GenBank/DDBJ databases">
        <title>Draft genome sequence of a Pseudoalteromonas rubra strain, OCN096, isolated from Kaneohe Bay, Oahu, Hawaii.</title>
        <authorList>
            <person name="Beurmann S."/>
            <person name="Ushijima B."/>
            <person name="Belcaid M."/>
            <person name="Callahan S.M."/>
            <person name="Aeby G.S."/>
        </authorList>
    </citation>
    <scope>NUCLEOTIDE SEQUENCE [LARGE SCALE GENOMIC DNA]</scope>
    <source>
        <strain evidence="6">OCN096</strain>
    </source>
</reference>
<gene>
    <name evidence="5" type="ORF">AC626_13985</name>
</gene>
<evidence type="ECO:0000313" key="6">
    <source>
        <dbReference type="Proteomes" id="UP000036850"/>
    </source>
</evidence>
<dbReference type="Proteomes" id="UP000036850">
    <property type="component" value="Unassembled WGS sequence"/>
</dbReference>
<dbReference type="Gene3D" id="3.40.1190.10">
    <property type="entry name" value="Mur-like, catalytic domain"/>
    <property type="match status" value="1"/>
</dbReference>
<comment type="similarity">
    <text evidence="1">Belongs to the folylpolyglutamate synthase family.</text>
</comment>
<feature type="non-terminal residue" evidence="5">
    <location>
        <position position="71"/>
    </location>
</feature>